<gene>
    <name evidence="1" type="ORF">Prum_058630</name>
</gene>
<comment type="caution">
    <text evidence="1">The sequence shown here is derived from an EMBL/GenBank/DDBJ whole genome shotgun (WGS) entry which is preliminary data.</text>
</comment>
<proteinExistence type="predicted"/>
<reference evidence="1 2" key="2">
    <citation type="submission" date="2020-03" db="EMBL/GenBank/DDBJ databases">
        <authorList>
            <person name="Ichikawa N."/>
            <person name="Kimura A."/>
            <person name="Kitahashi Y."/>
            <person name="Uohara A."/>
        </authorList>
    </citation>
    <scope>NUCLEOTIDE SEQUENCE [LARGE SCALE GENOMIC DNA]</scope>
    <source>
        <strain evidence="1 2">NBRC 108638</strain>
    </source>
</reference>
<evidence type="ECO:0000313" key="2">
    <source>
        <dbReference type="Proteomes" id="UP000482960"/>
    </source>
</evidence>
<accession>A0A6V8LBR4</accession>
<sequence>MKAHEYLAIGGHVGPRLREMALRDALRGVELGGQDVRIVAWMVRFLDDSTLRTVVSLIERARLAEVSR</sequence>
<dbReference type="AlphaFoldDB" id="A0A6V8LBR4"/>
<keyword evidence="2" id="KW-1185">Reference proteome</keyword>
<name>A0A6V8LBR4_9ACTN</name>
<dbReference type="Proteomes" id="UP000482960">
    <property type="component" value="Unassembled WGS sequence"/>
</dbReference>
<reference evidence="1 2" key="1">
    <citation type="submission" date="2020-03" db="EMBL/GenBank/DDBJ databases">
        <title>Whole genome shotgun sequence of Phytohabitans rumicis NBRC 108638.</title>
        <authorList>
            <person name="Komaki H."/>
            <person name="Tamura T."/>
        </authorList>
    </citation>
    <scope>NUCLEOTIDE SEQUENCE [LARGE SCALE GENOMIC DNA]</scope>
    <source>
        <strain evidence="1 2">NBRC 108638</strain>
    </source>
</reference>
<dbReference type="EMBL" id="BLPG01000001">
    <property type="protein sequence ID" value="GFJ92221.1"/>
    <property type="molecule type" value="Genomic_DNA"/>
</dbReference>
<dbReference type="RefSeq" id="WP_173079156.1">
    <property type="nucleotide sequence ID" value="NZ_BAABJB010000013.1"/>
</dbReference>
<protein>
    <submittedName>
        <fullName evidence="1">Uncharacterized protein</fullName>
    </submittedName>
</protein>
<evidence type="ECO:0000313" key="1">
    <source>
        <dbReference type="EMBL" id="GFJ92221.1"/>
    </source>
</evidence>
<organism evidence="1 2">
    <name type="scientific">Phytohabitans rumicis</name>
    <dbReference type="NCBI Taxonomy" id="1076125"/>
    <lineage>
        <taxon>Bacteria</taxon>
        <taxon>Bacillati</taxon>
        <taxon>Actinomycetota</taxon>
        <taxon>Actinomycetes</taxon>
        <taxon>Micromonosporales</taxon>
        <taxon>Micromonosporaceae</taxon>
    </lineage>
</organism>